<proteinExistence type="predicted"/>
<organism evidence="1 2">
    <name type="scientific">Bacteroides cellulosilyticus DSM 14838</name>
    <dbReference type="NCBI Taxonomy" id="537012"/>
    <lineage>
        <taxon>Bacteria</taxon>
        <taxon>Pseudomonadati</taxon>
        <taxon>Bacteroidota</taxon>
        <taxon>Bacteroidia</taxon>
        <taxon>Bacteroidales</taxon>
        <taxon>Bacteroidaceae</taxon>
        <taxon>Bacteroides</taxon>
    </lineage>
</organism>
<dbReference type="HOGENOM" id="CLU_3304407_0_0_10"/>
<reference evidence="1 2" key="2">
    <citation type="submission" date="2009-01" db="EMBL/GenBank/DDBJ databases">
        <title>Draft genome sequence of Bacteroides cellulosilyticus (DSM 14838).</title>
        <authorList>
            <person name="Sudarsanam P."/>
            <person name="Ley R."/>
            <person name="Guruge J."/>
            <person name="Turnbaugh P.J."/>
            <person name="Mahowald M."/>
            <person name="Liep D."/>
            <person name="Gordon J."/>
        </authorList>
    </citation>
    <scope>NUCLEOTIDE SEQUENCE [LARGE SCALE GENOMIC DNA]</scope>
    <source>
        <strain evidence="1 2">DSM 14838</strain>
    </source>
</reference>
<accession>E2NJP7</accession>
<evidence type="ECO:0000313" key="2">
    <source>
        <dbReference type="Proteomes" id="UP000003711"/>
    </source>
</evidence>
<sequence length="39" mass="4799">MFKHCILPQIYLYLSMKTINTERLFEIMRSFAIYKIDNI</sequence>
<comment type="caution">
    <text evidence="1">The sequence shown here is derived from an EMBL/GenBank/DDBJ whole genome shotgun (WGS) entry which is preliminary data.</text>
</comment>
<dbReference type="Proteomes" id="UP000003711">
    <property type="component" value="Unassembled WGS sequence"/>
</dbReference>
<dbReference type="EMBL" id="ACCH01000353">
    <property type="protein sequence ID" value="EEF87824.1"/>
    <property type="molecule type" value="Genomic_DNA"/>
</dbReference>
<gene>
    <name evidence="1" type="ORF">BACCELL_04536</name>
</gene>
<evidence type="ECO:0000313" key="1">
    <source>
        <dbReference type="EMBL" id="EEF87824.1"/>
    </source>
</evidence>
<protein>
    <submittedName>
        <fullName evidence="1">Uncharacterized protein</fullName>
    </submittedName>
</protein>
<reference evidence="1 2" key="1">
    <citation type="submission" date="2008-12" db="EMBL/GenBank/DDBJ databases">
        <authorList>
            <person name="Fulton L."/>
            <person name="Clifton S."/>
            <person name="Fulton B."/>
            <person name="Xu J."/>
            <person name="Minx P."/>
            <person name="Pepin K.H."/>
            <person name="Johnson M."/>
            <person name="Bhonagiri V."/>
            <person name="Nash W.E."/>
            <person name="Mardis E.R."/>
            <person name="Wilson R.K."/>
        </authorList>
    </citation>
    <scope>NUCLEOTIDE SEQUENCE [LARGE SCALE GENOMIC DNA]</scope>
    <source>
        <strain evidence="1 2">DSM 14838</strain>
    </source>
</reference>
<dbReference type="AlphaFoldDB" id="E2NJP7"/>
<name>E2NJP7_9BACE</name>